<keyword evidence="1" id="KW-0479">Metal-binding</keyword>
<dbReference type="Proteomes" id="UP000217199">
    <property type="component" value="Unassembled WGS sequence"/>
</dbReference>
<dbReference type="SUPFAM" id="SSF81606">
    <property type="entry name" value="PP2C-like"/>
    <property type="match status" value="1"/>
</dbReference>
<dbReference type="InParanoid" id="A0A286URI5"/>
<evidence type="ECO:0000256" key="2">
    <source>
        <dbReference type="ARBA" id="ARBA00022801"/>
    </source>
</evidence>
<dbReference type="InterPro" id="IPR001932">
    <property type="entry name" value="PPM-type_phosphatase-like_dom"/>
</dbReference>
<dbReference type="PROSITE" id="PS51746">
    <property type="entry name" value="PPM_2"/>
    <property type="match status" value="1"/>
</dbReference>
<dbReference type="InterPro" id="IPR015655">
    <property type="entry name" value="PP2C"/>
</dbReference>
<evidence type="ECO:0000256" key="3">
    <source>
        <dbReference type="ARBA" id="ARBA00022912"/>
    </source>
</evidence>
<evidence type="ECO:0000313" key="7">
    <source>
        <dbReference type="Proteomes" id="UP000217199"/>
    </source>
</evidence>
<keyword evidence="7" id="KW-1185">Reference proteome</keyword>
<dbReference type="PANTHER" id="PTHR13832:SF792">
    <property type="entry name" value="GM14286P"/>
    <property type="match status" value="1"/>
</dbReference>
<dbReference type="STRING" id="2282107.A0A286URI5"/>
<protein>
    <submittedName>
        <fullName evidence="6">Serine threonine phosphatase 2C</fullName>
    </submittedName>
</protein>
<dbReference type="InterPro" id="IPR000222">
    <property type="entry name" value="PP2C_BS"/>
</dbReference>
<dbReference type="OrthoDB" id="19329at2759"/>
<dbReference type="EMBL" id="NBII01000002">
    <property type="protein sequence ID" value="PAV22085.1"/>
    <property type="molecule type" value="Genomic_DNA"/>
</dbReference>
<dbReference type="PROSITE" id="PS01032">
    <property type="entry name" value="PPM_1"/>
    <property type="match status" value="1"/>
</dbReference>
<evidence type="ECO:0000256" key="4">
    <source>
        <dbReference type="RuleBase" id="RU003465"/>
    </source>
</evidence>
<dbReference type="Gene3D" id="3.60.40.10">
    <property type="entry name" value="PPM-type phosphatase domain"/>
    <property type="match status" value="1"/>
</dbReference>
<organism evidence="6 7">
    <name type="scientific">Pyrrhoderma noxium</name>
    <dbReference type="NCBI Taxonomy" id="2282107"/>
    <lineage>
        <taxon>Eukaryota</taxon>
        <taxon>Fungi</taxon>
        <taxon>Dikarya</taxon>
        <taxon>Basidiomycota</taxon>
        <taxon>Agaricomycotina</taxon>
        <taxon>Agaricomycetes</taxon>
        <taxon>Hymenochaetales</taxon>
        <taxon>Hymenochaetaceae</taxon>
        <taxon>Pyrrhoderma</taxon>
    </lineage>
</organism>
<dbReference type="PANTHER" id="PTHR13832">
    <property type="entry name" value="PROTEIN PHOSPHATASE 2C"/>
    <property type="match status" value="1"/>
</dbReference>
<keyword evidence="3 4" id="KW-0904">Protein phosphatase</keyword>
<comment type="similarity">
    <text evidence="4">Belongs to the PP2C family.</text>
</comment>
<keyword evidence="2 4" id="KW-0378">Hydrolase</keyword>
<dbReference type="AlphaFoldDB" id="A0A286URI5"/>
<dbReference type="Pfam" id="PF00481">
    <property type="entry name" value="PP2C"/>
    <property type="match status" value="1"/>
</dbReference>
<comment type="caution">
    <text evidence="6">The sequence shown here is derived from an EMBL/GenBank/DDBJ whole genome shotgun (WGS) entry which is preliminary data.</text>
</comment>
<dbReference type="SMART" id="SM00332">
    <property type="entry name" value="PP2Cc"/>
    <property type="match status" value="1"/>
</dbReference>
<dbReference type="CDD" id="cd00143">
    <property type="entry name" value="PP2Cc"/>
    <property type="match status" value="1"/>
</dbReference>
<evidence type="ECO:0000256" key="1">
    <source>
        <dbReference type="ARBA" id="ARBA00022723"/>
    </source>
</evidence>
<name>A0A286URI5_9AGAM</name>
<feature type="domain" description="PPM-type phosphatase" evidence="5">
    <location>
        <begin position="84"/>
        <end position="434"/>
    </location>
</feature>
<dbReference type="GO" id="GO:0004722">
    <property type="term" value="F:protein serine/threonine phosphatase activity"/>
    <property type="evidence" value="ECO:0007669"/>
    <property type="project" value="InterPro"/>
</dbReference>
<dbReference type="GO" id="GO:0046872">
    <property type="term" value="F:metal ion binding"/>
    <property type="evidence" value="ECO:0007669"/>
    <property type="project" value="UniProtKB-KW"/>
</dbReference>
<gene>
    <name evidence="6" type="ORF">PNOK_0204200</name>
</gene>
<reference evidence="6 7" key="1">
    <citation type="journal article" date="2017" name="Mol. Ecol.">
        <title>Comparative and population genomic landscape of Phellinus noxius: A hypervariable fungus causing root rot in trees.</title>
        <authorList>
            <person name="Chung C.L."/>
            <person name="Lee T.J."/>
            <person name="Akiba M."/>
            <person name="Lee H.H."/>
            <person name="Kuo T.H."/>
            <person name="Liu D."/>
            <person name="Ke H.M."/>
            <person name="Yokoi T."/>
            <person name="Roa M.B."/>
            <person name="Lu M.J."/>
            <person name="Chang Y.Y."/>
            <person name="Ann P.J."/>
            <person name="Tsai J.N."/>
            <person name="Chen C.Y."/>
            <person name="Tzean S.S."/>
            <person name="Ota Y."/>
            <person name="Hattori T."/>
            <person name="Sahashi N."/>
            <person name="Liou R.F."/>
            <person name="Kikuchi T."/>
            <person name="Tsai I.J."/>
        </authorList>
    </citation>
    <scope>NUCLEOTIDE SEQUENCE [LARGE SCALE GENOMIC DNA]</scope>
    <source>
        <strain evidence="6 7">FFPRI411160</strain>
    </source>
</reference>
<accession>A0A286URI5</accession>
<proteinExistence type="inferred from homology"/>
<evidence type="ECO:0000313" key="6">
    <source>
        <dbReference type="EMBL" id="PAV22085.1"/>
    </source>
</evidence>
<dbReference type="InterPro" id="IPR036457">
    <property type="entry name" value="PPM-type-like_dom_sf"/>
</dbReference>
<sequence>MTNFELGQHLLENLILCLMPQTLWLYSRNAFREDFTWTYTGDLETVKWPRPYRFYHSHITFNKKIQQISKSLGQIRKVGETCVTAHSATIQPFMDPKPGAKPNEDAHTVQFWEMKTGTWIFAAVFDGHAGPELSALACQELPAQISRRLGILVGNSVNITRDSVSKVLAESIQEYDNSLLEKLLRVLPRGFETMSEEELATLVNDQDSGGTVYNACIPCMRGSDSQATYVEYPVNAPNEFKTQTLCSPHTAGAEKGELRSQHPDEPEVAHNGRVLGALSVTRALGDFIFKLPAYYAQKLFLNVREGFRVPARVIELLPRNITPPYVSAVPEVRYRLLRRETEKGLRTRHALVLCSDGLTDLYRGRGWTKEGAVRQIGRTCIKHEGKHWEGLNGNLALHLIKNALGDNLDEQCKQLFVNLDFQHMDDTTAVVLSW</sequence>
<evidence type="ECO:0000259" key="5">
    <source>
        <dbReference type="PROSITE" id="PS51746"/>
    </source>
</evidence>